<keyword evidence="3" id="KW-1185">Reference proteome</keyword>
<evidence type="ECO:0000313" key="3">
    <source>
        <dbReference type="Proteomes" id="UP000078368"/>
    </source>
</evidence>
<organism evidence="2 3">
    <name type="scientific">Peptidiphaga gingivicola</name>
    <dbReference type="NCBI Taxonomy" id="2741497"/>
    <lineage>
        <taxon>Bacteria</taxon>
        <taxon>Bacillati</taxon>
        <taxon>Actinomycetota</taxon>
        <taxon>Actinomycetes</taxon>
        <taxon>Actinomycetales</taxon>
        <taxon>Actinomycetaceae</taxon>
        <taxon>Peptidiphaga</taxon>
    </lineage>
</organism>
<dbReference type="EMBL" id="LVZK01000002">
    <property type="protein sequence ID" value="OAP85621.1"/>
    <property type="molecule type" value="Genomic_DNA"/>
</dbReference>
<feature type="region of interest" description="Disordered" evidence="1">
    <location>
        <begin position="44"/>
        <end position="74"/>
    </location>
</feature>
<evidence type="ECO:0000256" key="1">
    <source>
        <dbReference type="SAM" id="MobiDB-lite"/>
    </source>
</evidence>
<comment type="caution">
    <text evidence="2">The sequence shown here is derived from an EMBL/GenBank/DDBJ whole genome shotgun (WGS) entry which is preliminary data.</text>
</comment>
<reference evidence="2 3" key="1">
    <citation type="submission" date="2016-04" db="EMBL/GenBank/DDBJ databases">
        <title>Peptidophaga gingivicola gen. nov., sp. nov., isolated from human subgingival plaque.</title>
        <authorList>
            <person name="Beall C.J."/>
            <person name="Mokrzan E.M."/>
            <person name="Griffen A.L."/>
            <person name="Leys E.J."/>
        </authorList>
    </citation>
    <scope>NUCLEOTIDE SEQUENCE [LARGE SCALE GENOMIC DNA]</scope>
    <source>
        <strain evidence="2 3">BA112</strain>
    </source>
</reference>
<proteinExistence type="predicted"/>
<name>A0A179B3F1_9ACTO</name>
<gene>
    <name evidence="2" type="ORF">A4H34_08475</name>
</gene>
<evidence type="ECO:0000313" key="2">
    <source>
        <dbReference type="EMBL" id="OAP85621.1"/>
    </source>
</evidence>
<sequence length="126" mass="13484">MVCAWFAISYVGLAHARRGRRSAFVAFARRFGSPSVKRAVGLLAPGAAAKPKRPRRSAGEERGRARSGPSEARMVTALPGGCPWAMAARNLPGEASRSDIASHTQLWFEANRTTLSSPTFFAPAKS</sequence>
<protein>
    <submittedName>
        <fullName evidence="2">Uncharacterized protein</fullName>
    </submittedName>
</protein>
<dbReference type="AlphaFoldDB" id="A0A179B3F1"/>
<dbReference type="Proteomes" id="UP000078368">
    <property type="component" value="Unassembled WGS sequence"/>
</dbReference>
<accession>A0A179B3F1</accession>